<keyword evidence="4" id="KW-1185">Reference proteome</keyword>
<reference evidence="3 4" key="1">
    <citation type="submission" date="2018-09" db="EMBL/GenBank/DDBJ databases">
        <title>YIM 75000 draft genome.</title>
        <authorList>
            <person name="Tang S."/>
            <person name="Feng Y."/>
        </authorList>
    </citation>
    <scope>NUCLEOTIDE SEQUENCE [LARGE SCALE GENOMIC DNA]</scope>
    <source>
        <strain evidence="3 4">YIM 75000</strain>
    </source>
</reference>
<keyword evidence="1" id="KW-0175">Coiled coil</keyword>
<proteinExistence type="predicted"/>
<dbReference type="InterPro" id="IPR010298">
    <property type="entry name" value="YacP-like"/>
</dbReference>
<dbReference type="EMBL" id="QZEZ01000002">
    <property type="protein sequence ID" value="RJK97207.1"/>
    <property type="molecule type" value="Genomic_DNA"/>
</dbReference>
<comment type="caution">
    <text evidence="3">The sequence shown here is derived from an EMBL/GenBank/DDBJ whole genome shotgun (WGS) entry which is preliminary data.</text>
</comment>
<organism evidence="3 4">
    <name type="scientific">Vallicoccus soli</name>
    <dbReference type="NCBI Taxonomy" id="2339232"/>
    <lineage>
        <taxon>Bacteria</taxon>
        <taxon>Bacillati</taxon>
        <taxon>Actinomycetota</taxon>
        <taxon>Actinomycetes</taxon>
        <taxon>Motilibacterales</taxon>
        <taxon>Vallicoccaceae</taxon>
        <taxon>Vallicoccus</taxon>
    </lineage>
</organism>
<feature type="coiled-coil region" evidence="1">
    <location>
        <begin position="123"/>
        <end position="228"/>
    </location>
</feature>
<gene>
    <name evidence="3" type="ORF">D5H78_06470</name>
</gene>
<protein>
    <submittedName>
        <fullName evidence="3">RNA-binding protein</fullName>
    </submittedName>
</protein>
<evidence type="ECO:0000256" key="2">
    <source>
        <dbReference type="SAM" id="MobiDB-lite"/>
    </source>
</evidence>
<dbReference type="OrthoDB" id="5145920at2"/>
<sequence length="434" mass="45476">MPEPVRQRVVALASEALDGLSADEVPASLRPFRRFVTARRAHLAASPLAAAVERDAAFRARVAASVRTAVPELAAAVDAGDPPAAADPHDVAALALLLRPDGWEALVERAAGAALEAGERAASAQAQEALARAEEQLAAARAQARADLERVRADAAALKAEVATLRRSLHEARTARREAQDAARAAQEELEVLRRAAAAAQGAADAELRRARARAGELEAALEAARRAGREGRTSADARLRLLLDTLLEAGQGLRRELALPPVAPGAPRPADAVAAQEARAPDGAGVTDVPGRARPEEDPGALEQLLGLPRVHLLVDGYNVTKLGYGGLPLQDQRERLVRGAAALAARHGAEVTVVFDGADVERAPAVRERGVRVLFSRPGRTADELVRRLVAAEPQGRPVVVVSSDREVADGVRARGARPVASAALLRLLGRG</sequence>
<evidence type="ECO:0000256" key="1">
    <source>
        <dbReference type="SAM" id="Coils"/>
    </source>
</evidence>
<feature type="region of interest" description="Disordered" evidence="2">
    <location>
        <begin position="261"/>
        <end position="299"/>
    </location>
</feature>
<evidence type="ECO:0000313" key="4">
    <source>
        <dbReference type="Proteomes" id="UP000265614"/>
    </source>
</evidence>
<dbReference type="PANTHER" id="PTHR34547:SF1">
    <property type="entry name" value="YACP-LIKE NYN DOMAIN PROTEIN"/>
    <property type="match status" value="1"/>
</dbReference>
<accession>A0A3A3Z8P2</accession>
<evidence type="ECO:0000313" key="3">
    <source>
        <dbReference type="EMBL" id="RJK97207.1"/>
    </source>
</evidence>
<name>A0A3A3Z8P2_9ACTN</name>
<dbReference type="Proteomes" id="UP000265614">
    <property type="component" value="Unassembled WGS sequence"/>
</dbReference>
<dbReference type="PANTHER" id="PTHR34547">
    <property type="entry name" value="YACP-LIKE NYN DOMAIN PROTEIN"/>
    <property type="match status" value="1"/>
</dbReference>
<dbReference type="Pfam" id="PF05991">
    <property type="entry name" value="NYN_YacP"/>
    <property type="match status" value="1"/>
</dbReference>
<dbReference type="AlphaFoldDB" id="A0A3A3Z8P2"/>